<evidence type="ECO:0000313" key="3">
    <source>
        <dbReference type="Proteomes" id="UP001449795"/>
    </source>
</evidence>
<sequence length="142" mass="15379">MVRKNRVESRRDGAFAGRIGVQVEAASIGMIIVLGLMVLMALHGRPAHGQEDETAPTAVRVPYRAADIGDLPRARRFLRVLEHAALQACGDETASLEDIRAAVERSDCRRASLARAVAQVHSPLLERAWTEDGAAWDARTGG</sequence>
<dbReference type="RefSeq" id="WP_342629194.1">
    <property type="nucleotide sequence ID" value="NZ_CP152276.1"/>
</dbReference>
<protein>
    <submittedName>
        <fullName evidence="2">UrcA family protein</fullName>
    </submittedName>
</protein>
<gene>
    <name evidence="2" type="ORF">AAC691_05215</name>
</gene>
<keyword evidence="1" id="KW-0812">Transmembrane</keyword>
<feature type="transmembrane region" description="Helical" evidence="1">
    <location>
        <begin position="21"/>
        <end position="42"/>
    </location>
</feature>
<name>A0ABZ3D7Q6_9PROT</name>
<evidence type="ECO:0000313" key="2">
    <source>
        <dbReference type="EMBL" id="XAE43836.1"/>
    </source>
</evidence>
<evidence type="ECO:0000256" key="1">
    <source>
        <dbReference type="SAM" id="Phobius"/>
    </source>
</evidence>
<reference evidence="2 3" key="1">
    <citation type="submission" date="2024-04" db="EMBL/GenBank/DDBJ databases">
        <title>Complete genome sequence of Nguyenibacter vanlangesis HBCM-1154, a strain capable of nitrogen fixation, IAA production, and phosphorus solubilization isolated from sugarcane soil.</title>
        <authorList>
            <person name="MY HANH P."/>
        </authorList>
    </citation>
    <scope>NUCLEOTIDE SEQUENCE [LARGE SCALE GENOMIC DNA]</scope>
    <source>
        <strain evidence="2 3">HBCM 1154</strain>
    </source>
</reference>
<keyword evidence="3" id="KW-1185">Reference proteome</keyword>
<proteinExistence type="predicted"/>
<keyword evidence="1" id="KW-1133">Transmembrane helix</keyword>
<accession>A0ABZ3D7Q6</accession>
<keyword evidence="1" id="KW-0472">Membrane</keyword>
<organism evidence="2 3">
    <name type="scientific">Nguyenibacter vanlangensis</name>
    <dbReference type="NCBI Taxonomy" id="1216886"/>
    <lineage>
        <taxon>Bacteria</taxon>
        <taxon>Pseudomonadati</taxon>
        <taxon>Pseudomonadota</taxon>
        <taxon>Alphaproteobacteria</taxon>
        <taxon>Acetobacterales</taxon>
        <taxon>Acetobacteraceae</taxon>
        <taxon>Nguyenibacter</taxon>
    </lineage>
</organism>
<dbReference type="NCBIfam" id="TIGR04433">
    <property type="entry name" value="UrcA_uranyl"/>
    <property type="match status" value="1"/>
</dbReference>
<dbReference type="InterPro" id="IPR030972">
    <property type="entry name" value="UrcA_uranyl"/>
</dbReference>
<dbReference type="EMBL" id="CP152276">
    <property type="protein sequence ID" value="XAE43836.1"/>
    <property type="molecule type" value="Genomic_DNA"/>
</dbReference>
<dbReference type="Proteomes" id="UP001449795">
    <property type="component" value="Chromosome"/>
</dbReference>